<organism evidence="1 2">
    <name type="scientific">Zalaria obscura</name>
    <dbReference type="NCBI Taxonomy" id="2024903"/>
    <lineage>
        <taxon>Eukaryota</taxon>
        <taxon>Fungi</taxon>
        <taxon>Dikarya</taxon>
        <taxon>Ascomycota</taxon>
        <taxon>Pezizomycotina</taxon>
        <taxon>Dothideomycetes</taxon>
        <taxon>Dothideomycetidae</taxon>
        <taxon>Dothideales</taxon>
        <taxon>Zalariaceae</taxon>
        <taxon>Zalaria</taxon>
    </lineage>
</organism>
<proteinExistence type="predicted"/>
<dbReference type="EMBL" id="JAMKPW020000017">
    <property type="protein sequence ID" value="KAK8209070.1"/>
    <property type="molecule type" value="Genomic_DNA"/>
</dbReference>
<keyword evidence="2" id="KW-1185">Reference proteome</keyword>
<accession>A0ACC3SGE8</accession>
<sequence length="259" mass="29319">MNGHHNSEGLPTVPVIDFGPWDNSDKQEERLKVARELTAACRNVGFVQIINHGLPDDVLQEAFAWSKKLFDLPMEQKMLAPHPDGPNVHRGYSYPGLEKVGQVNGTNGDDSKAEEALRQVTDCKESYEIGSSECEEQPNVWLPEDVLPGYRDFMSSFYWRCDAIAKSLLRAMTLDYLKSTMHRVTLPPLSDRFVGDQRITRERYSIPYFVAPDSDAVVECLPSCMGEGNPAKYEPVNWASYRRMRAKLQYQSQPATVEA</sequence>
<evidence type="ECO:0000313" key="2">
    <source>
        <dbReference type="Proteomes" id="UP001320706"/>
    </source>
</evidence>
<gene>
    <name evidence="1" type="ORF">M8818_003764</name>
</gene>
<name>A0ACC3SGE8_9PEZI</name>
<reference evidence="1" key="1">
    <citation type="submission" date="2024-02" db="EMBL/GenBank/DDBJ databases">
        <title>Metagenome Assembled Genome of Zalaria obscura JY119.</title>
        <authorList>
            <person name="Vighnesh L."/>
            <person name="Jagadeeshwari U."/>
            <person name="Venkata Ramana C."/>
            <person name="Sasikala C."/>
        </authorList>
    </citation>
    <scope>NUCLEOTIDE SEQUENCE</scope>
    <source>
        <strain evidence="1">JY119</strain>
    </source>
</reference>
<evidence type="ECO:0000313" key="1">
    <source>
        <dbReference type="EMBL" id="KAK8209070.1"/>
    </source>
</evidence>
<protein>
    <submittedName>
        <fullName evidence="1">Uncharacterized protein</fullName>
    </submittedName>
</protein>
<comment type="caution">
    <text evidence="1">The sequence shown here is derived from an EMBL/GenBank/DDBJ whole genome shotgun (WGS) entry which is preliminary data.</text>
</comment>
<dbReference type="Proteomes" id="UP001320706">
    <property type="component" value="Unassembled WGS sequence"/>
</dbReference>